<dbReference type="InterPro" id="IPR002575">
    <property type="entry name" value="Aminoglycoside_PTrfase"/>
</dbReference>
<organism evidence="3 4">
    <name type="scientific">Fictibacillus arsenicus</name>
    <dbReference type="NCBI Taxonomy" id="255247"/>
    <lineage>
        <taxon>Bacteria</taxon>
        <taxon>Bacillati</taxon>
        <taxon>Bacillota</taxon>
        <taxon>Bacilli</taxon>
        <taxon>Bacillales</taxon>
        <taxon>Fictibacillaceae</taxon>
        <taxon>Fictibacillus</taxon>
    </lineage>
</organism>
<accession>A0A1B1Z2W5</accession>
<reference evidence="3 4" key="1">
    <citation type="submission" date="2016-08" db="EMBL/GenBank/DDBJ databases">
        <title>Complete genome sequence of Fictibacillus arsenicus G25-54, a strain with toxicity to nematodes and a potential arsenic-resistance activity.</title>
        <authorList>
            <person name="Zheng Z."/>
        </authorList>
    </citation>
    <scope>NUCLEOTIDE SEQUENCE [LARGE SCALE GENOMIC DNA]</scope>
    <source>
        <strain evidence="3 4">G25-54</strain>
    </source>
</reference>
<evidence type="ECO:0000313" key="3">
    <source>
        <dbReference type="EMBL" id="ANX11823.1"/>
    </source>
</evidence>
<comment type="similarity">
    <text evidence="1">Belongs to the pseudomonas-type ThrB family.</text>
</comment>
<proteinExistence type="inferred from homology"/>
<dbReference type="STRING" id="255247.ABE41_007365"/>
<dbReference type="PANTHER" id="PTHR21064:SF6">
    <property type="entry name" value="AMINOGLYCOSIDE PHOSPHOTRANSFERASE DOMAIN-CONTAINING PROTEIN"/>
    <property type="match status" value="1"/>
</dbReference>
<dbReference type="PANTHER" id="PTHR21064">
    <property type="entry name" value="AMINOGLYCOSIDE PHOSPHOTRANSFERASE DOMAIN-CONTAINING PROTEIN-RELATED"/>
    <property type="match status" value="1"/>
</dbReference>
<evidence type="ECO:0000313" key="4">
    <source>
        <dbReference type="Proteomes" id="UP000077412"/>
    </source>
</evidence>
<feature type="domain" description="Aminoglycoside phosphotransferase" evidence="2">
    <location>
        <begin position="24"/>
        <end position="240"/>
    </location>
</feature>
<gene>
    <name evidence="3" type="ORF">ABE41_007365</name>
</gene>
<dbReference type="GO" id="GO:0009088">
    <property type="term" value="P:threonine biosynthetic process"/>
    <property type="evidence" value="ECO:0007669"/>
    <property type="project" value="TreeGrafter"/>
</dbReference>
<dbReference type="GO" id="GO:0004413">
    <property type="term" value="F:homoserine kinase activity"/>
    <property type="evidence" value="ECO:0007669"/>
    <property type="project" value="TreeGrafter"/>
</dbReference>
<dbReference type="SUPFAM" id="SSF56112">
    <property type="entry name" value="Protein kinase-like (PK-like)"/>
    <property type="match status" value="1"/>
</dbReference>
<name>A0A1B1Z2W5_9BACL</name>
<dbReference type="InterPro" id="IPR050249">
    <property type="entry name" value="Pseudomonas-type_ThrB"/>
</dbReference>
<dbReference type="Proteomes" id="UP000077412">
    <property type="component" value="Chromosome"/>
</dbReference>
<evidence type="ECO:0000259" key="2">
    <source>
        <dbReference type="Pfam" id="PF01636"/>
    </source>
</evidence>
<evidence type="ECO:0000256" key="1">
    <source>
        <dbReference type="ARBA" id="ARBA00038240"/>
    </source>
</evidence>
<dbReference type="AlphaFoldDB" id="A0A1B1Z2W5"/>
<dbReference type="InterPro" id="IPR011009">
    <property type="entry name" value="Kinase-like_dom_sf"/>
</dbReference>
<dbReference type="EMBL" id="CP016761">
    <property type="protein sequence ID" value="ANX11823.1"/>
    <property type="molecule type" value="Genomic_DNA"/>
</dbReference>
<dbReference type="Pfam" id="PF01636">
    <property type="entry name" value="APH"/>
    <property type="match status" value="1"/>
</dbReference>
<dbReference type="KEGG" id="far:ABE41_007365"/>
<dbReference type="Gene3D" id="3.90.1200.10">
    <property type="match status" value="1"/>
</dbReference>
<keyword evidence="4" id="KW-1185">Reference proteome</keyword>
<dbReference type="OrthoDB" id="4030632at2"/>
<dbReference type="RefSeq" id="WP_066288247.1">
    <property type="nucleotide sequence ID" value="NZ_CP016761.1"/>
</dbReference>
<protein>
    <recommendedName>
        <fullName evidence="2">Aminoglycoside phosphotransferase domain-containing protein</fullName>
    </recommendedName>
</protein>
<sequence length="337" mass="39828">MKNQLEKSTIKKAAELYGVNSNNLTAISEGFQNKVYSFTRNNHDYIMRVTSKDKRTFQMLNEEISWIQFLKKSGVPISRAVSSKNNQFVEDIHEFFITVFEKAPGGQVQVQDSNQWTPHFFQRWGKLLAKVHHAGKQYSAGKSNTDRPYWSPNHPYNHDLFKNLPSEFIRKKYVELIEKIKAYSMDKRHFGLIHNDFHQGNFFVDKDEITLFDFDDCAYFYFAYDISTAFYHAYWQHTSFNSTEDDFAVEFLTHFLNGYAESNVLTNEIIDQLPDFLKLRELFLYVLFLKAWNIDKLQDWQEHTINNLKTNIENNKIYADLDMGLLTKIKNNIQKPL</sequence>
<dbReference type="Gene3D" id="3.30.200.20">
    <property type="entry name" value="Phosphorylase Kinase, domain 1"/>
    <property type="match status" value="1"/>
</dbReference>